<protein>
    <recommendedName>
        <fullName evidence="2">S100/CaBP-9k-type calcium binding subdomain domain-containing protein</fullName>
    </recommendedName>
</protein>
<feature type="compositionally biased region" description="Polar residues" evidence="1">
    <location>
        <begin position="332"/>
        <end position="343"/>
    </location>
</feature>
<name>A0AAN7RST1_MYCAM</name>
<dbReference type="AlphaFoldDB" id="A0AAN7RST1"/>
<dbReference type="Proteomes" id="UP001333110">
    <property type="component" value="Unassembled WGS sequence"/>
</dbReference>
<dbReference type="GO" id="GO:0051896">
    <property type="term" value="P:regulation of phosphatidylinositol 3-kinase/protein kinase B signal transduction"/>
    <property type="evidence" value="ECO:0007669"/>
    <property type="project" value="TreeGrafter"/>
</dbReference>
<gene>
    <name evidence="3" type="ORF">QYF61_023629</name>
</gene>
<feature type="domain" description="S100/CaBP-9k-type calcium binding subdomain" evidence="2">
    <location>
        <begin position="20"/>
        <end position="62"/>
    </location>
</feature>
<dbReference type="PANTHER" id="PTHR11639">
    <property type="entry name" value="S100 CALCIUM-BINDING PROTEIN"/>
    <property type="match status" value="1"/>
</dbReference>
<dbReference type="InterPro" id="IPR011992">
    <property type="entry name" value="EF-hand-dom_pair"/>
</dbReference>
<reference evidence="3 4" key="1">
    <citation type="journal article" date="2023" name="J. Hered.">
        <title>Chromosome-level genome of the wood stork (Mycteria americana) provides insight into avian chromosome evolution.</title>
        <authorList>
            <person name="Flamio R. Jr."/>
            <person name="Ramstad K.M."/>
        </authorList>
    </citation>
    <scope>NUCLEOTIDE SEQUENCE [LARGE SCALE GENOMIC DNA]</scope>
    <source>
        <strain evidence="3">JAX WOST 10</strain>
    </source>
</reference>
<feature type="compositionally biased region" description="Basic and acidic residues" evidence="1">
    <location>
        <begin position="133"/>
        <end position="145"/>
    </location>
</feature>
<dbReference type="GO" id="GO:0005615">
    <property type="term" value="C:extracellular space"/>
    <property type="evidence" value="ECO:0007669"/>
    <property type="project" value="TreeGrafter"/>
</dbReference>
<accession>A0AAN7RST1</accession>
<evidence type="ECO:0000313" key="4">
    <source>
        <dbReference type="Proteomes" id="UP001333110"/>
    </source>
</evidence>
<proteinExistence type="predicted"/>
<dbReference type="PANTHER" id="PTHR11639:SF26">
    <property type="entry name" value="CORNULIN"/>
    <property type="match status" value="1"/>
</dbReference>
<dbReference type="GO" id="GO:1902808">
    <property type="term" value="P:positive regulation of cell cycle G1/S phase transition"/>
    <property type="evidence" value="ECO:0007669"/>
    <property type="project" value="TreeGrafter"/>
</dbReference>
<feature type="compositionally biased region" description="Basic and acidic residues" evidence="1">
    <location>
        <begin position="170"/>
        <end position="196"/>
    </location>
</feature>
<feature type="compositionally biased region" description="Basic and acidic residues" evidence="1">
    <location>
        <begin position="205"/>
        <end position="226"/>
    </location>
</feature>
<feature type="compositionally biased region" description="Basic and acidic residues" evidence="1">
    <location>
        <begin position="235"/>
        <end position="286"/>
    </location>
</feature>
<dbReference type="GO" id="GO:0005509">
    <property type="term" value="F:calcium ion binding"/>
    <property type="evidence" value="ECO:0007669"/>
    <property type="project" value="TreeGrafter"/>
</dbReference>
<feature type="compositionally biased region" description="Polar residues" evidence="1">
    <location>
        <begin position="148"/>
        <end position="165"/>
    </location>
</feature>
<dbReference type="InterPro" id="IPR013787">
    <property type="entry name" value="S100_Ca-bd_sub"/>
</dbReference>
<dbReference type="Pfam" id="PF01023">
    <property type="entry name" value="S_100"/>
    <property type="match status" value="1"/>
</dbReference>
<dbReference type="CDD" id="cd00213">
    <property type="entry name" value="S-100"/>
    <property type="match status" value="1"/>
</dbReference>
<dbReference type="SMART" id="SM01394">
    <property type="entry name" value="S_100"/>
    <property type="match status" value="1"/>
</dbReference>
<keyword evidence="4" id="KW-1185">Reference proteome</keyword>
<evidence type="ECO:0000313" key="3">
    <source>
        <dbReference type="EMBL" id="KAK4807796.1"/>
    </source>
</evidence>
<feature type="compositionally biased region" description="Basic and acidic residues" evidence="1">
    <location>
        <begin position="307"/>
        <end position="331"/>
    </location>
</feature>
<feature type="region of interest" description="Disordered" evidence="1">
    <location>
        <begin position="420"/>
        <end position="447"/>
    </location>
</feature>
<evidence type="ECO:0000256" key="1">
    <source>
        <dbReference type="SAM" id="MobiDB-lite"/>
    </source>
</evidence>
<feature type="region of interest" description="Disordered" evidence="1">
    <location>
        <begin position="107"/>
        <end position="402"/>
    </location>
</feature>
<dbReference type="InterPro" id="IPR034325">
    <property type="entry name" value="S-100_dom"/>
</dbReference>
<organism evidence="3 4">
    <name type="scientific">Mycteria americana</name>
    <name type="common">Wood stork</name>
    <dbReference type="NCBI Taxonomy" id="33587"/>
    <lineage>
        <taxon>Eukaryota</taxon>
        <taxon>Metazoa</taxon>
        <taxon>Chordata</taxon>
        <taxon>Craniata</taxon>
        <taxon>Vertebrata</taxon>
        <taxon>Euteleostomi</taxon>
        <taxon>Archelosauria</taxon>
        <taxon>Archosauria</taxon>
        <taxon>Dinosauria</taxon>
        <taxon>Saurischia</taxon>
        <taxon>Theropoda</taxon>
        <taxon>Coelurosauria</taxon>
        <taxon>Aves</taxon>
        <taxon>Neognathae</taxon>
        <taxon>Neoaves</taxon>
        <taxon>Aequornithes</taxon>
        <taxon>Ciconiiformes</taxon>
        <taxon>Ciconiidae</taxon>
        <taxon>Mycteria</taxon>
    </lineage>
</organism>
<dbReference type="GO" id="GO:0071345">
    <property type="term" value="P:cellular response to cytokine stimulus"/>
    <property type="evidence" value="ECO:0007669"/>
    <property type="project" value="TreeGrafter"/>
</dbReference>
<dbReference type="GO" id="GO:0048306">
    <property type="term" value="F:calcium-dependent protein binding"/>
    <property type="evidence" value="ECO:0007669"/>
    <property type="project" value="TreeGrafter"/>
</dbReference>
<dbReference type="EMBL" id="JAUNZN010000028">
    <property type="protein sequence ID" value="KAK4807796.1"/>
    <property type="molecule type" value="Genomic_DNA"/>
</dbReference>
<dbReference type="SUPFAM" id="SSF47473">
    <property type="entry name" value="EF-hand"/>
    <property type="match status" value="1"/>
</dbReference>
<sequence>MHLTSMSPWLPQFCREMAQPQENINGIVAAFYVCARSDGNCSPLSREELRQLIEQEFADAMENPQDPKTIKKVLCFLDDDSNCRVDFSELLSLVFRVAKACYKPLQQHQAPEDGQELTAQEKAGGEQPLGPRAAERVSRNQKFPEEGVNNQVQDTETQDPDNYQIQEGEAPEKDQDTHQTQEGETSKQDQDTHQTQEGETPEQDQDNHQTQEGETSKQDQDTHQTQEGETPEQDQDNHQTQEGETSKQDQDTHQTQEGETPKQDWDTHPTQEDETPKRDRDTHQDDGTEAPEGDPERGEILDTATPEQDRNTHEAEETETPKQDPKTHQAQETEAPGQGSNHHQSPEMESAEQDLNCPSETQGRDPNNKTQVCEVPRQDPNPSKTQKLLPPQRGASPHWDPKPWGTCHDPACHQLPESKVLEQEHSRAEAPFCPAQQQQATHHQRQPAIEQQLLQSFYQWPPQQ</sequence>
<dbReference type="GO" id="GO:0046914">
    <property type="term" value="F:transition metal ion binding"/>
    <property type="evidence" value="ECO:0007669"/>
    <property type="project" value="InterPro"/>
</dbReference>
<comment type="caution">
    <text evidence="3">The sequence shown here is derived from an EMBL/GenBank/DDBJ whole genome shotgun (WGS) entry which is preliminary data.</text>
</comment>
<evidence type="ECO:0000259" key="2">
    <source>
        <dbReference type="SMART" id="SM01394"/>
    </source>
</evidence>
<dbReference type="Gene3D" id="1.10.238.10">
    <property type="entry name" value="EF-hand"/>
    <property type="match status" value="1"/>
</dbReference>